<evidence type="ECO:0000256" key="1">
    <source>
        <dbReference type="SAM" id="MobiDB-lite"/>
    </source>
</evidence>
<organism evidence="3">
    <name type="scientific">Fagus sylvatica</name>
    <name type="common">Beechnut</name>
    <dbReference type="NCBI Taxonomy" id="28930"/>
    <lineage>
        <taxon>Eukaryota</taxon>
        <taxon>Viridiplantae</taxon>
        <taxon>Streptophyta</taxon>
        <taxon>Embryophyta</taxon>
        <taxon>Tracheophyta</taxon>
        <taxon>Spermatophyta</taxon>
        <taxon>Magnoliopsida</taxon>
        <taxon>eudicotyledons</taxon>
        <taxon>Gunneridae</taxon>
        <taxon>Pentapetalae</taxon>
        <taxon>rosids</taxon>
        <taxon>fabids</taxon>
        <taxon>Fagales</taxon>
        <taxon>Fagaceae</taxon>
        <taxon>Fagus</taxon>
    </lineage>
</organism>
<feature type="region of interest" description="Disordered" evidence="1">
    <location>
        <begin position="262"/>
        <end position="302"/>
    </location>
</feature>
<dbReference type="PANTHER" id="PTHR46033:SF80">
    <property type="entry name" value="PROTEIN MAIN-LIKE 2-LIKE"/>
    <property type="match status" value="1"/>
</dbReference>
<dbReference type="InterPro" id="IPR019557">
    <property type="entry name" value="AminoTfrase-like_pln_mobile"/>
</dbReference>
<name>A0A2N9I3Q1_FAGSY</name>
<evidence type="ECO:0000313" key="3">
    <source>
        <dbReference type="EMBL" id="SPD19302.1"/>
    </source>
</evidence>
<dbReference type="Pfam" id="PF10536">
    <property type="entry name" value="PMD"/>
    <property type="match status" value="1"/>
</dbReference>
<sequence length="1396" mass="152417">MADGAFPLVLLDPPGCNTHIRCYGGLMKLMPQTKTKSTSSLPWTYGKCPVDCRWLTVSFKLLKAALMEEQGPPECWAVVVAVLEWWQPWWPWQTSQVFSVLDYYFCSNCAAVDYSLVLIWAAMVDLLVFSAIVSSSPSLAAAGAAADRFVIEFAVDRWVIHRGPLDGVEDQPPSSFLISGWCYRRPFFLGYFLYLMANGENPFFTIMIQPWKSDGVLEMSPFSALSIVPREEGKMAFSRQSFSLFFFESLLNLLPSPSTQYKREVGDPVGGTSDVHRGNGGSPSGSSERFKRSHATAPSSVSSETEYLTEGFVFPLIDPWYANSPLFPPRSLDFSFPMEDWDWTVSGLEPAVDQAWVPNLDEISELLIQKGDIQPDAGVHWSILISRSCNMFRDTEPLREVLRRWCPLTHTFFFSWGELTPTLEDIANHWMLPVLGDHSFSHIKLYAGEEETAAALRKQSSTRLSGWPSFFVHHKDASVRRAAFVLYWLCKCTFGNFPCYSINTAYIPLAIRISTGHCFPLAPLFLGHLYSQLDLLHDCKVDGDSCYILSAAFNTSALQTFFWEHSVSYLFAAKDKSAAWDALDHEENVLFRPYGDDYPGFTCVSVFRRFYQPISLIRDLKIDDYRSLSYLSTETATCVADLTAFIKSHAFARWGGETNRVMIPSGHRLGFNTSSMSAYWQRFTQFMVEFVNAGRGDKTPMFVHLRGGWVAYTIHLPENWRNSVNVVEDRLIMPSKRGKGSKRDAPVDLTVEKTSKKPTHSIPSSKKAPSKKTKAEKKGKSTLLVPSAANESTTAPVEEPTESTVAPSKKTKVGKEGKSTPLVPSTAKESTTALREEPTESTVALSKPKRVSASPSKKPGKKNVASRLPKGQKKTSVSSSSSDEEQPFAVSTPSPSKKKKFVAPLFPLGAAGRTRSKSGSKVTHGSDGSGGGVVVVEDSDVAADDVVASPLGKDAPQTAAMDQDEDLRKSAADSSEVGVESTGEGHSSSRDSFFDSAPGSVPEEQIMSAGSTADDDDMPGADDSSTGPADPMEDDLAIVPHASHGRDDDSTVDADIDPISFSMPQTVLTSRVTGPDASMAYIMEMISLFGGTPSFRAIPAGGFVISASRLTSEAPPVTGGAFIPEETLVQGLIESESVVDLGVSTADHSAQVEDAGVSAADTLAGSDHLENIGMDDTVHMSEDTGEVGITGEITAVSPPPRPTVEAGSSVGVGSLSSEVADFLKEFDRKAPNPHPEQYFWRFNGPLVPFGNFWVPNDCLPYLSRLSAGRSVFTTDFKLSTGLGGPMLSLLGSVLAAMSESSLEDVTKTQILAWRSVIQDLMEVGFDLGFMIERLRQTGQCFFGKRISDEVEALKHQIALLQDSLAALIAYQDEMVSTGRMILGTERGGSFLDSLLD</sequence>
<accession>A0A2N9I3Q1</accession>
<dbReference type="GO" id="GO:0010073">
    <property type="term" value="P:meristem maintenance"/>
    <property type="evidence" value="ECO:0007669"/>
    <property type="project" value="InterPro"/>
</dbReference>
<dbReference type="PANTHER" id="PTHR46033">
    <property type="entry name" value="PROTEIN MAIN-LIKE 2"/>
    <property type="match status" value="1"/>
</dbReference>
<dbReference type="EMBL" id="OIVN01004791">
    <property type="protein sequence ID" value="SPD19302.1"/>
    <property type="molecule type" value="Genomic_DNA"/>
</dbReference>
<protein>
    <recommendedName>
        <fullName evidence="2">Aminotransferase-like plant mobile domain-containing protein</fullName>
    </recommendedName>
</protein>
<feature type="domain" description="Aminotransferase-like plant mobile" evidence="2">
    <location>
        <begin position="386"/>
        <end position="545"/>
    </location>
</feature>
<feature type="compositionally biased region" description="Basic and acidic residues" evidence="1">
    <location>
        <begin position="741"/>
        <end position="755"/>
    </location>
</feature>
<evidence type="ECO:0000259" key="2">
    <source>
        <dbReference type="Pfam" id="PF10536"/>
    </source>
</evidence>
<proteinExistence type="predicted"/>
<reference evidence="3" key="1">
    <citation type="submission" date="2018-02" db="EMBL/GenBank/DDBJ databases">
        <authorList>
            <person name="Cohen D.B."/>
            <person name="Kent A.D."/>
        </authorList>
    </citation>
    <scope>NUCLEOTIDE SEQUENCE</scope>
</reference>
<dbReference type="InterPro" id="IPR044824">
    <property type="entry name" value="MAIN-like"/>
</dbReference>
<gene>
    <name evidence="3" type="ORF">FSB_LOCUS47184</name>
</gene>
<feature type="region of interest" description="Disordered" evidence="1">
    <location>
        <begin position="735"/>
        <end position="1035"/>
    </location>
</feature>
<feature type="compositionally biased region" description="Basic residues" evidence="1">
    <location>
        <begin position="768"/>
        <end position="777"/>
    </location>
</feature>